<keyword evidence="5" id="KW-1185">Reference proteome</keyword>
<feature type="compositionally biased region" description="Basic and acidic residues" evidence="2">
    <location>
        <begin position="1"/>
        <end position="36"/>
    </location>
</feature>
<feature type="compositionally biased region" description="Basic and acidic residues" evidence="2">
    <location>
        <begin position="90"/>
        <end position="140"/>
    </location>
</feature>
<gene>
    <name evidence="4" type="ORF">GSCOC_T00023732001</name>
</gene>
<dbReference type="GO" id="GO:0009626">
    <property type="term" value="P:plant-type hypersensitive response"/>
    <property type="evidence" value="ECO:0007669"/>
    <property type="project" value="UniProtKB-KW"/>
</dbReference>
<feature type="region of interest" description="Disordered" evidence="2">
    <location>
        <begin position="90"/>
        <end position="144"/>
    </location>
</feature>
<dbReference type="Gene3D" id="3.30.70.100">
    <property type="match status" value="2"/>
</dbReference>
<dbReference type="PROSITE" id="PS50846">
    <property type="entry name" value="HMA_2"/>
    <property type="match status" value="2"/>
</dbReference>
<feature type="domain" description="HMA" evidence="3">
    <location>
        <begin position="37"/>
        <end position="100"/>
    </location>
</feature>
<dbReference type="InterPro" id="IPR036163">
    <property type="entry name" value="HMA_dom_sf"/>
</dbReference>
<dbReference type="GO" id="GO:0016020">
    <property type="term" value="C:membrane"/>
    <property type="evidence" value="ECO:0007669"/>
    <property type="project" value="UniProtKB-SubCell"/>
</dbReference>
<dbReference type="Proteomes" id="UP000295252">
    <property type="component" value="Chromosome VIII"/>
</dbReference>
<evidence type="ECO:0000256" key="2">
    <source>
        <dbReference type="SAM" id="MobiDB-lite"/>
    </source>
</evidence>
<dbReference type="SUPFAM" id="SSF55008">
    <property type="entry name" value="HMA, heavy metal-associated domain"/>
    <property type="match status" value="2"/>
</dbReference>
<protein>
    <recommendedName>
        <fullName evidence="3">HMA domain-containing protein</fullName>
    </recommendedName>
</protein>
<dbReference type="AlphaFoldDB" id="A0A068UET3"/>
<comment type="subcellular location">
    <subcellularLocation>
        <location evidence="1">Membrane</location>
        <topology evidence="1">Peripheral membrane protein</topology>
    </subcellularLocation>
</comment>
<dbReference type="PANTHER" id="PTHR46413">
    <property type="entry name" value="HEAVY METAL-ASSOCIATED ISOPRENYLATED PLANT PROTEIN 6"/>
    <property type="match status" value="1"/>
</dbReference>
<dbReference type="InterPro" id="IPR006121">
    <property type="entry name" value="HMA_dom"/>
</dbReference>
<accession>A0A068UET3</accession>
<dbReference type="Pfam" id="PF00403">
    <property type="entry name" value="HMA"/>
    <property type="match status" value="2"/>
</dbReference>
<reference evidence="5" key="1">
    <citation type="journal article" date="2014" name="Science">
        <title>The coffee genome provides insight into the convergent evolution of caffeine biosynthesis.</title>
        <authorList>
            <person name="Denoeud F."/>
            <person name="Carretero-Paulet L."/>
            <person name="Dereeper A."/>
            <person name="Droc G."/>
            <person name="Guyot R."/>
            <person name="Pietrella M."/>
            <person name="Zheng C."/>
            <person name="Alberti A."/>
            <person name="Anthony F."/>
            <person name="Aprea G."/>
            <person name="Aury J.M."/>
            <person name="Bento P."/>
            <person name="Bernard M."/>
            <person name="Bocs S."/>
            <person name="Campa C."/>
            <person name="Cenci A."/>
            <person name="Combes M.C."/>
            <person name="Crouzillat D."/>
            <person name="Da Silva C."/>
            <person name="Daddiego L."/>
            <person name="De Bellis F."/>
            <person name="Dussert S."/>
            <person name="Garsmeur O."/>
            <person name="Gayraud T."/>
            <person name="Guignon V."/>
            <person name="Jahn K."/>
            <person name="Jamilloux V."/>
            <person name="Joet T."/>
            <person name="Labadie K."/>
            <person name="Lan T."/>
            <person name="Leclercq J."/>
            <person name="Lepelley M."/>
            <person name="Leroy T."/>
            <person name="Li L.T."/>
            <person name="Librado P."/>
            <person name="Lopez L."/>
            <person name="Munoz A."/>
            <person name="Noel B."/>
            <person name="Pallavicini A."/>
            <person name="Perrotta G."/>
            <person name="Poncet V."/>
            <person name="Pot D."/>
            <person name="Priyono X."/>
            <person name="Rigoreau M."/>
            <person name="Rouard M."/>
            <person name="Rozas J."/>
            <person name="Tranchant-Dubreuil C."/>
            <person name="VanBuren R."/>
            <person name="Zhang Q."/>
            <person name="Andrade A.C."/>
            <person name="Argout X."/>
            <person name="Bertrand B."/>
            <person name="de Kochko A."/>
            <person name="Graziosi G."/>
            <person name="Henry R.J."/>
            <person name="Jayarama X."/>
            <person name="Ming R."/>
            <person name="Nagai C."/>
            <person name="Rounsley S."/>
            <person name="Sankoff D."/>
            <person name="Giuliano G."/>
            <person name="Albert V.A."/>
            <person name="Wincker P."/>
            <person name="Lashermes P."/>
        </authorList>
    </citation>
    <scope>NUCLEOTIDE SEQUENCE [LARGE SCALE GENOMIC DNA]</scope>
    <source>
        <strain evidence="5">cv. DH200-94</strain>
    </source>
</reference>
<dbReference type="PANTHER" id="PTHR46413:SF1">
    <property type="entry name" value="HEAVY METAL-ASSOCIATED ISOPRENYLATED PLANT PROTEIN 6"/>
    <property type="match status" value="1"/>
</dbReference>
<evidence type="ECO:0000313" key="5">
    <source>
        <dbReference type="Proteomes" id="UP000295252"/>
    </source>
</evidence>
<evidence type="ECO:0000259" key="3">
    <source>
        <dbReference type="PROSITE" id="PS50846"/>
    </source>
</evidence>
<feature type="domain" description="HMA" evidence="3">
    <location>
        <begin position="143"/>
        <end position="206"/>
    </location>
</feature>
<evidence type="ECO:0000256" key="1">
    <source>
        <dbReference type="ARBA" id="ARBA00004170"/>
    </source>
</evidence>
<feature type="region of interest" description="Disordered" evidence="2">
    <location>
        <begin position="205"/>
        <end position="264"/>
    </location>
</feature>
<dbReference type="OMA" id="NAQTHYA"/>
<feature type="region of interest" description="Disordered" evidence="2">
    <location>
        <begin position="1"/>
        <end position="39"/>
    </location>
</feature>
<sequence length="356" mass="38625">MGEKDEKKNEGEKKVTEAKNQGEKKTADGGGKKDDAQSPIVLKLDLHCEGCAKKVKRSIKHFDGVEDVKADCASNKLTVTGNVDPGWLREKVEQRTKKKVELLSPPSKKDSGGGGDKKADDKADKKSDDKKKDEPKKPKEPQVSTVVLKIRLHCDGCAHKIKRIIKKIDGVEAVAVDNEKDLVTVKGTMDAKDLTPYLKDKLKRTVDVVPPKKDDGGGDKKEKEAGGGDKKEKEKQKESSGEKGAAESKGGAGGGGGDKGKSIEEPKVGVHKLEYHGASASTPYTYYYYGMPVYNQSYANQDYGVSVPTMYGQGGYGTTGYVVDYRPHEPPPPPPVYLPAHDQMFSDENPNACSVM</sequence>
<dbReference type="EMBL" id="HG739106">
    <property type="protein sequence ID" value="CDP06772.1"/>
    <property type="molecule type" value="Genomic_DNA"/>
</dbReference>
<proteinExistence type="predicted"/>
<name>A0A068UET3_COFCA</name>
<dbReference type="Gramene" id="CDP06772">
    <property type="protein sequence ID" value="CDP06772"/>
    <property type="gene ID" value="GSCOC_T00023732001"/>
</dbReference>
<dbReference type="CDD" id="cd00371">
    <property type="entry name" value="HMA"/>
    <property type="match status" value="1"/>
</dbReference>
<dbReference type="PhylomeDB" id="A0A068UET3"/>
<dbReference type="FunCoup" id="A0A068UET3">
    <property type="interactions" value="31"/>
</dbReference>
<dbReference type="GO" id="GO:0046872">
    <property type="term" value="F:metal ion binding"/>
    <property type="evidence" value="ECO:0007669"/>
    <property type="project" value="InterPro"/>
</dbReference>
<dbReference type="OrthoDB" id="773760at2759"/>
<organism evidence="4 5">
    <name type="scientific">Coffea canephora</name>
    <name type="common">Robusta coffee</name>
    <dbReference type="NCBI Taxonomy" id="49390"/>
    <lineage>
        <taxon>Eukaryota</taxon>
        <taxon>Viridiplantae</taxon>
        <taxon>Streptophyta</taxon>
        <taxon>Embryophyta</taxon>
        <taxon>Tracheophyta</taxon>
        <taxon>Spermatophyta</taxon>
        <taxon>Magnoliopsida</taxon>
        <taxon>eudicotyledons</taxon>
        <taxon>Gunneridae</taxon>
        <taxon>Pentapetalae</taxon>
        <taxon>asterids</taxon>
        <taxon>lamiids</taxon>
        <taxon>Gentianales</taxon>
        <taxon>Rubiaceae</taxon>
        <taxon>Ixoroideae</taxon>
        <taxon>Gardenieae complex</taxon>
        <taxon>Bertiereae - Coffeeae clade</taxon>
        <taxon>Coffeeae</taxon>
        <taxon>Coffea</taxon>
    </lineage>
</organism>
<dbReference type="InParanoid" id="A0A068UET3"/>
<dbReference type="STRING" id="49390.A0A068UET3"/>
<evidence type="ECO:0000313" key="4">
    <source>
        <dbReference type="EMBL" id="CDP06772.1"/>
    </source>
</evidence>
<feature type="compositionally biased region" description="Basic and acidic residues" evidence="2">
    <location>
        <begin position="205"/>
        <end position="246"/>
    </location>
</feature>
<dbReference type="InterPro" id="IPR044594">
    <property type="entry name" value="HIPP01/3/5/6"/>
</dbReference>